<protein>
    <submittedName>
        <fullName evidence="2">Chromo (CHRromatin Organization MOdifier) domain</fullName>
    </submittedName>
</protein>
<evidence type="ECO:0000259" key="1">
    <source>
        <dbReference type="PROSITE" id="PS50013"/>
    </source>
</evidence>
<accession>A0A8J6DZ17</accession>
<name>A0A8J6DZ17_9EUKA</name>
<dbReference type="Gene3D" id="2.40.50.40">
    <property type="match status" value="1"/>
</dbReference>
<dbReference type="InterPro" id="IPR016197">
    <property type="entry name" value="Chromo-like_dom_sf"/>
</dbReference>
<organism evidence="2 3">
    <name type="scientific">Carpediemonas membranifera</name>
    <dbReference type="NCBI Taxonomy" id="201153"/>
    <lineage>
        <taxon>Eukaryota</taxon>
        <taxon>Metamonada</taxon>
        <taxon>Carpediemonas-like organisms</taxon>
        <taxon>Carpediemonas</taxon>
    </lineage>
</organism>
<dbReference type="PROSITE" id="PS50013">
    <property type="entry name" value="CHROMO_2"/>
    <property type="match status" value="1"/>
</dbReference>
<dbReference type="SUPFAM" id="SSF54160">
    <property type="entry name" value="Chromo domain-like"/>
    <property type="match status" value="1"/>
</dbReference>
<dbReference type="OrthoDB" id="433924at2759"/>
<dbReference type="AlphaFoldDB" id="A0A8J6DZ17"/>
<dbReference type="Pfam" id="PF00385">
    <property type="entry name" value="Chromo"/>
    <property type="match status" value="1"/>
</dbReference>
<dbReference type="Proteomes" id="UP000717585">
    <property type="component" value="Unassembled WGS sequence"/>
</dbReference>
<dbReference type="InterPro" id="IPR023780">
    <property type="entry name" value="Chromo_domain"/>
</dbReference>
<dbReference type="CDD" id="cd00024">
    <property type="entry name" value="CD_CSD"/>
    <property type="match status" value="1"/>
</dbReference>
<dbReference type="EMBL" id="JAHDYR010000028">
    <property type="protein sequence ID" value="KAG9393024.1"/>
    <property type="molecule type" value="Genomic_DNA"/>
</dbReference>
<keyword evidence="3" id="KW-1185">Reference proteome</keyword>
<evidence type="ECO:0000313" key="2">
    <source>
        <dbReference type="EMBL" id="KAG9393024.1"/>
    </source>
</evidence>
<gene>
    <name evidence="2" type="ORF">J8273_5619</name>
</gene>
<sequence>MRHIRSLMADLGPNTKWTETVRDVQHIINTSAYARSGLTPFDVLFPSADPPQSLMTPQGLTAFRRSVEVSRAMQEAALGEGEEVTAQLEPDSYVLLERIGRVDKLQQKLRGPMLLVDPAEHPNTLTIRDLNMKKEMVVHAERLRKFLTQAPRHEVEAMAACEGEYYEVDSIVDHRVEIVRRHPVLKVRLHWRGYEAAEDTWQPFDSEIDELEALDTYQERMGVKDIFDEFRVW</sequence>
<proteinExistence type="predicted"/>
<feature type="domain" description="Chromo" evidence="1">
    <location>
        <begin position="166"/>
        <end position="229"/>
    </location>
</feature>
<reference evidence="2" key="1">
    <citation type="submission" date="2021-05" db="EMBL/GenBank/DDBJ databases">
        <title>A free-living protist that lacks canonical eukaryotic 1 DNA replication and segregation systems.</title>
        <authorList>
            <person name="Salas-Leiva D.E."/>
            <person name="Tromer E.C."/>
            <person name="Curtis B.A."/>
            <person name="Jerlstrom-Hultqvist J."/>
            <person name="Kolisko M."/>
            <person name="Yi Z."/>
            <person name="Salas-Leiva J.S."/>
            <person name="Gallot-Lavallee L."/>
            <person name="Kops G.J.P.L."/>
            <person name="Archibald J.M."/>
            <person name="Simpson A.G.B."/>
            <person name="Roger A.J."/>
        </authorList>
    </citation>
    <scope>NUCLEOTIDE SEQUENCE</scope>
    <source>
        <strain evidence="2">BICM</strain>
    </source>
</reference>
<comment type="caution">
    <text evidence="2">The sequence shown here is derived from an EMBL/GenBank/DDBJ whole genome shotgun (WGS) entry which is preliminary data.</text>
</comment>
<dbReference type="InterPro" id="IPR000953">
    <property type="entry name" value="Chromo/chromo_shadow_dom"/>
</dbReference>
<evidence type="ECO:0000313" key="3">
    <source>
        <dbReference type="Proteomes" id="UP000717585"/>
    </source>
</evidence>